<reference evidence="2 3" key="1">
    <citation type="submission" date="2016-02" db="EMBL/GenBank/DDBJ databases">
        <title>Genome sequencing of a beta-galactosidase producing bacteria Rhizobium sp. 59.</title>
        <authorList>
            <person name="Wang D."/>
            <person name="Kot W."/>
            <person name="Qin Y."/>
            <person name="Hansen L."/>
            <person name="Naqvi K."/>
            <person name="Rensing C."/>
        </authorList>
    </citation>
    <scope>NUCLEOTIDE SEQUENCE [LARGE SCALE GENOMIC DNA]</scope>
    <source>
        <strain evidence="2 3">59</strain>
    </source>
</reference>
<evidence type="ECO:0000313" key="2">
    <source>
        <dbReference type="EMBL" id="OJF95293.1"/>
    </source>
</evidence>
<gene>
    <name evidence="2" type="ORF">AX760_19705</name>
</gene>
<name>A0A657LRW9_9HYPH</name>
<dbReference type="Proteomes" id="UP000182661">
    <property type="component" value="Unassembled WGS sequence"/>
</dbReference>
<evidence type="ECO:0000256" key="1">
    <source>
        <dbReference type="SAM" id="MobiDB-lite"/>
    </source>
</evidence>
<dbReference type="EMBL" id="LSRP01000095">
    <property type="protein sequence ID" value="OJF95293.1"/>
    <property type="molecule type" value="Genomic_DNA"/>
</dbReference>
<sequence>MLSLSLDITRRPHSFYVTIAITSGGGYSGSTYRASRPGGQWFADGIAVAGATATEWIMTGPAEGAAISYRIGAQVSNVIEMWMPGDLPASLRTQGGWWDPKRAVTTTGGKVTAIADQFGVRPMLQANAVNQPDYAASLADGGPAMVWPDTANNRFVAPTAAFAPAYWMLVLRYRSGAITTFPNEGASPEGDYPSLLSSGASPNRVMGDRGTGNLFPASVWTATASRNAAPYAASLLPLSKSLVELQGTPASAIWSLGRSGPQIEGDPAFARAWRGPIFEALALGGLPDSTQRDCAQGCFAWRNGTQESLPLLHPYKDHAPRLR</sequence>
<dbReference type="OrthoDB" id="7865482at2"/>
<protein>
    <submittedName>
        <fullName evidence="2">Uncharacterized protein</fullName>
    </submittedName>
</protein>
<organism evidence="2 3">
    <name type="scientific">Pararhizobium antarcticum</name>
    <dbReference type="NCBI Taxonomy" id="1798805"/>
    <lineage>
        <taxon>Bacteria</taxon>
        <taxon>Pseudomonadati</taxon>
        <taxon>Pseudomonadota</taxon>
        <taxon>Alphaproteobacteria</taxon>
        <taxon>Hyphomicrobiales</taxon>
        <taxon>Rhizobiaceae</taxon>
        <taxon>Rhizobium/Agrobacterium group</taxon>
        <taxon>Pararhizobium</taxon>
    </lineage>
</organism>
<comment type="caution">
    <text evidence="2">The sequence shown here is derived from an EMBL/GenBank/DDBJ whole genome shotgun (WGS) entry which is preliminary data.</text>
</comment>
<accession>A0A657LRW9</accession>
<evidence type="ECO:0000313" key="3">
    <source>
        <dbReference type="Proteomes" id="UP000182661"/>
    </source>
</evidence>
<proteinExistence type="predicted"/>
<dbReference type="RefSeq" id="WP_071833810.1">
    <property type="nucleotide sequence ID" value="NZ_LSRP01000095.1"/>
</dbReference>
<feature type="region of interest" description="Disordered" evidence="1">
    <location>
        <begin position="183"/>
        <end position="203"/>
    </location>
</feature>
<keyword evidence="3" id="KW-1185">Reference proteome</keyword>
<dbReference type="AlphaFoldDB" id="A0A657LRW9"/>